<evidence type="ECO:0000313" key="4">
    <source>
        <dbReference type="Proteomes" id="UP000473525"/>
    </source>
</evidence>
<gene>
    <name evidence="3" type="ORF">GON03_16365</name>
</gene>
<keyword evidence="1" id="KW-0808">Transferase</keyword>
<keyword evidence="3" id="KW-0067">ATP-binding</keyword>
<evidence type="ECO:0000259" key="2">
    <source>
        <dbReference type="Pfam" id="PF13581"/>
    </source>
</evidence>
<keyword evidence="1" id="KW-0418">Kinase</keyword>
<comment type="caution">
    <text evidence="3">The sequence shown here is derived from an EMBL/GenBank/DDBJ whole genome shotgun (WGS) entry which is preliminary data.</text>
</comment>
<keyword evidence="1" id="KW-0723">Serine/threonine-protein kinase</keyword>
<evidence type="ECO:0000313" key="3">
    <source>
        <dbReference type="EMBL" id="MVQ50760.1"/>
    </source>
</evidence>
<dbReference type="GO" id="GO:0005524">
    <property type="term" value="F:ATP binding"/>
    <property type="evidence" value="ECO:0007669"/>
    <property type="project" value="UniProtKB-KW"/>
</dbReference>
<dbReference type="AlphaFoldDB" id="A0A6L6XUA1"/>
<proteinExistence type="predicted"/>
<dbReference type="Gene3D" id="3.30.565.10">
    <property type="entry name" value="Histidine kinase-like ATPase, C-terminal domain"/>
    <property type="match status" value="1"/>
</dbReference>
<dbReference type="Proteomes" id="UP000473525">
    <property type="component" value="Unassembled WGS sequence"/>
</dbReference>
<dbReference type="Pfam" id="PF13581">
    <property type="entry name" value="HATPase_c_2"/>
    <property type="match status" value="1"/>
</dbReference>
<dbReference type="InterPro" id="IPR036890">
    <property type="entry name" value="HATPase_C_sf"/>
</dbReference>
<evidence type="ECO:0000256" key="1">
    <source>
        <dbReference type="ARBA" id="ARBA00022527"/>
    </source>
</evidence>
<dbReference type="InterPro" id="IPR003594">
    <property type="entry name" value="HATPase_dom"/>
</dbReference>
<dbReference type="CDD" id="cd16936">
    <property type="entry name" value="HATPase_RsbW-like"/>
    <property type="match status" value="1"/>
</dbReference>
<feature type="domain" description="Histidine kinase/HSP90-like ATPase" evidence="2">
    <location>
        <begin position="13"/>
        <end position="126"/>
    </location>
</feature>
<name>A0A6L6XUA1_9ACTN</name>
<keyword evidence="3" id="KW-0547">Nucleotide-binding</keyword>
<reference evidence="3 4" key="1">
    <citation type="submission" date="2019-12" db="EMBL/GenBank/DDBJ databases">
        <authorList>
            <person name="Huq M.A."/>
        </authorList>
    </citation>
    <scope>NUCLEOTIDE SEQUENCE [LARGE SCALE GENOMIC DNA]</scope>
    <source>
        <strain evidence="3 4">MAH-18</strain>
    </source>
</reference>
<dbReference type="PANTHER" id="PTHR35526:SF3">
    <property type="entry name" value="ANTI-SIGMA-F FACTOR RSBW"/>
    <property type="match status" value="1"/>
</dbReference>
<dbReference type="EMBL" id="WSEK01000004">
    <property type="protein sequence ID" value="MVQ50760.1"/>
    <property type="molecule type" value="Genomic_DNA"/>
</dbReference>
<dbReference type="RefSeq" id="WP_157343903.1">
    <property type="nucleotide sequence ID" value="NZ_WSEK01000004.1"/>
</dbReference>
<protein>
    <submittedName>
        <fullName evidence="3">ATP-binding protein</fullName>
    </submittedName>
</protein>
<organism evidence="3 4">
    <name type="scientific">Nocardioides agri</name>
    <dbReference type="NCBI Taxonomy" id="2682843"/>
    <lineage>
        <taxon>Bacteria</taxon>
        <taxon>Bacillati</taxon>
        <taxon>Actinomycetota</taxon>
        <taxon>Actinomycetes</taxon>
        <taxon>Propionibacteriales</taxon>
        <taxon>Nocardioidaceae</taxon>
        <taxon>Nocardioides</taxon>
    </lineage>
</organism>
<dbReference type="InterPro" id="IPR050267">
    <property type="entry name" value="Anti-sigma-factor_SerPK"/>
</dbReference>
<sequence length="132" mass="13771">MGLSGPSTRVPLASSAESCRLARGTVRQLLDRADVDADTRDTAVLLATELASNAIEHGGGPALLDAYVRADAIRIAVADPSPVLPTPRPIADTADELSERGRGLLLVAALASRWGAEPHAHGKTVWCEIDLA</sequence>
<accession>A0A6L6XUA1</accession>
<keyword evidence="4" id="KW-1185">Reference proteome</keyword>
<dbReference type="PANTHER" id="PTHR35526">
    <property type="entry name" value="ANTI-SIGMA-F FACTOR RSBW-RELATED"/>
    <property type="match status" value="1"/>
</dbReference>
<dbReference type="GO" id="GO:0004674">
    <property type="term" value="F:protein serine/threonine kinase activity"/>
    <property type="evidence" value="ECO:0007669"/>
    <property type="project" value="UniProtKB-KW"/>
</dbReference>
<dbReference type="SUPFAM" id="SSF55874">
    <property type="entry name" value="ATPase domain of HSP90 chaperone/DNA topoisomerase II/histidine kinase"/>
    <property type="match status" value="1"/>
</dbReference>